<feature type="compositionally biased region" description="Polar residues" evidence="1">
    <location>
        <begin position="366"/>
        <end position="384"/>
    </location>
</feature>
<feature type="region of interest" description="Disordered" evidence="1">
    <location>
        <begin position="3107"/>
        <end position="3139"/>
    </location>
</feature>
<feature type="compositionally biased region" description="Basic residues" evidence="1">
    <location>
        <begin position="2018"/>
        <end position="2027"/>
    </location>
</feature>
<feature type="domain" description="PDZ" evidence="2">
    <location>
        <begin position="543"/>
        <end position="630"/>
    </location>
</feature>
<feature type="region of interest" description="Disordered" evidence="1">
    <location>
        <begin position="1247"/>
        <end position="1287"/>
    </location>
</feature>
<feature type="compositionally biased region" description="Polar residues" evidence="1">
    <location>
        <begin position="3343"/>
        <end position="3358"/>
    </location>
</feature>
<feature type="region of interest" description="Disordered" evidence="1">
    <location>
        <begin position="3427"/>
        <end position="3446"/>
    </location>
</feature>
<dbReference type="Gene3D" id="2.30.42.10">
    <property type="match status" value="10"/>
</dbReference>
<feature type="compositionally biased region" description="Low complexity" evidence="1">
    <location>
        <begin position="2037"/>
        <end position="2049"/>
    </location>
</feature>
<dbReference type="InterPro" id="IPR001478">
    <property type="entry name" value="PDZ"/>
</dbReference>
<feature type="compositionally biased region" description="Polar residues" evidence="1">
    <location>
        <begin position="1276"/>
        <end position="1287"/>
    </location>
</feature>
<feature type="region of interest" description="Disordered" evidence="1">
    <location>
        <begin position="2816"/>
        <end position="3002"/>
    </location>
</feature>
<feature type="region of interest" description="Disordered" evidence="1">
    <location>
        <begin position="633"/>
        <end position="681"/>
    </location>
</feature>
<feature type="compositionally biased region" description="Low complexity" evidence="1">
    <location>
        <begin position="2006"/>
        <end position="2015"/>
    </location>
</feature>
<comment type="caution">
    <text evidence="3">The sequence shown here is derived from an EMBL/GenBank/DDBJ whole genome shotgun (WGS) entry which is preliminary data.</text>
</comment>
<sequence>MTEIKASSSTVFNSPRTNKVSETQRRIPLRKDVVNGDEIRTFEFDGCSSGNFGVSLENKATGSSNRTRSALGNIRIAEISPDGAAKQDGRLSVGDRVLEINGHDLSRASLERARWYLGSALRSGKLKILVVQNTVEDKNTALTNGVESLIEKIPQASKPGQKNVVKKIHILKDGRGLGVQISMKLNHVTGEKGVFVSDVSPGGAAERDGRLKEGDELLWINGHSLIGVTQLEAVDLLRASPKLIQLVISTQGEVPSGGKKLTSRARSGSQENVHTNSRTTKTGQLTKQHRAASTDSLISKSRKKSLDQITTRNPNKPLAISVNGSKDVTPKQRQGSDPFRKEDHILDMENVKKLKEMQEEPKKKQNNFLLNGSASNMANGQRRLSSTSSESSNGGSKFNSEDVLLSDSEPVTLEDKPLSKSPANSSSPKASSSPVVQSVKKRNIPSPLLNIPKGQAGSNKTGLAPGQISPSLPRPQKPGGLGIAFPARYLGEASPQMTTVGVPTPVNIVGNNDRDSPQAKRKVSNDAAHSKSSSKGIEEEVMTIVLVKGMSGKGLGFTIVGGKGSPHGDMPVYVKSILPGGAAEADGRMRRGDELLSVNGTSFEDFTHQQALDTFKTIRRGIVTLKVRRNSAGAPSLSTFTTPRSSPGSSRRNSKDVTAESSSSSNSSSPTMFRKLRQRRNKKEKSIELVLYKEPGSSLGIGLRGTNPVSQQQGNFVQCILEDSPAAHDGRLRSGDQLIEINDQKLEGLTVERVYEILDKTPPGKVYIKVLQGDTSEKLPLQLNDALSKLQSERQILDKKMANKPKGTGMASRLSVSSGDSGENVTNLSSSCEPLIPLSAEPNKKNKEKVIQTEDPDIAYPTPFFISDNDEYVEDIYTVIKPATGGLGMGVTIDKSRGNTIAECVSIKTVTEGGAAALATSPRGVGLKLGDQIIEVNGTYLRGMDQEDVIKIFKDLPSTTQMKIRRSRTVPEQAPPTKVPERKKETSPKNPPHEPAPLPKPPENRRRSSLRNKGQSVKPELQEEQPVKPDVQSNPVKQEMQNGKLGKHEIPDRKTAQQEMNNGERLYTAKVDGVSSSKHQNVKPEDDSRKKGSLSHELKQNEIRTIQETKIKSDVPSSTRNTSNTNPDVTHAKSVKLTNELGDNLIIPSGFRKITVSIKKGGNSTLGISLVPSYGKLKGYFQIRRLLSGMVCAQDGQLQIGDRLVSVNGVSLKGITHSMALQLLKKPMEIVTFVILREGLAKDEEITSASTNTEKDSTIQASTATQVKSRFPESKGSPSADSSLLSPVSFESQRDEFLLNSVPSHNSSITERQEQIQMDNLQELHDVSHSDASLETGKNRESANKSDEIELGSDEDETVLGNPPALPCSPPPPPLLDADEFLDQHFSTSSPVPPFSPPPPPPEGDVVSCEDELQMSSIRVVSPPPELSPRMKELIEQDLFSTEVYQETSDVESTRNDEAFLDTSSFVNQTDALGLNMKTKDDTLTSEHALITESPLSSTNLLASPLSTLPFFEIEKDKQPAINGIATPSRVVGVDNDLSLGHSVNTAPISGRESRDKKLEERHPEEDITSSVLPFDVEDAERADTAKPVEGRRVENVPFVITYQRKFRGLGVKVDLSGERKVLVTEVSSFGMVGRDGNIRVGDMLLSIGDTPLEGLDIEVVQDIIKNCPRGDVRIVARAGQKSRSDADEDFVGDDEVSISKLKVEQEYQPDSLLDNTFLKTQVELPRELVLQETPHLGSKIFSNAASSRSTDETLTHGITPQRNMEVVEAQDSESAVENSDLEVSECDDLPPSVPPPPVPVNDMQLEGSSLIVDEPVLDNDVEDISLRPPSFYNDAFVDNQGVNLPVLDDSEEEDAQLRSTQVSPVIPVVSEPVNKLSSPVNKEAFHVAELSPRFQQQPVMPPEETQPQVPVRPPSLFGDDTESTSGASPSKPEQTALYDDAPEGGEPIITIRPPSLFNDDLESLPPKPPSLFDDDLQSLPGSSRTPSPLRAESQCSVNYEVDTVSSNSSATSQSPWFKRKSPKQARKVQQLNITLSGSELRSSSPSFSGTVSAVDVDDQRSGESIEPEDVQDDDMASLPPAPPPPRSPVNRSASWSVRASDTKPHGHHEMPYISSPLPAPTKPERKNSKKRILPLRIRSKKGRKSSDEADQHGDDHNNALTQSVQVGFDDHSQSVTHVEPPEDDMESLPPAPPPPRMSPLTVQSLENFVDGFQPTNVPEQKRLLSQLEEQSAGISTDGAVSRSSPSPKKKKSFRKHFVQTDYKESFSESSNQSSVPSVPVLKAAVDTSVKQLSPQEDAAVTESSDAMSPPPLPPEMELWSEAGSAEAELALLDQILSLEDSSRSGNEQSSEGGSPNSSKRAPLSEIVREESPTREVQDAPTISKFQEANNEREPLENTFAAVTLTASPPVHTDLPEGSLPQSDVADSSDSGAVAVDSSSSLANEKSRQGLPGRLSKQQSEDRDSVKVIKQRRPAPPVPTAPRAQNKTGSVSRKPFPPGLGVEVLPSMPHINPKAAPSSQQPVPSHQKEQKITSPSKEKKKLFSKSHKNKQKQPDYLESPDTSFDEKPAGRERSRSWTQKLFGFRSRSKSRDKVKERGDRGRQGDRSRSVSPPRGLFSKSKRSSLPRSTPPLPPPSVKKVSVMKDEVQSELGEDGSEHYETVEKRGRALHPQTSLELNKHPLPSEENNNKSEMSAEDDSVRHTEDDHVANAEVYIYDVVSREPAESYQTEGENHRFAQEGNALYDIEKETTGFAVECEVEADPSVNSDLDTSKPTKPLPIPPVRTRDETSRVNEDEKDNVADELLKKLISKPSVPRKPLLFKLDSKPDNQQQRTVEELKQNFNAPSSDAEGIEGAPNTSEKLGFEIHDLEIQGPLNSNENPPSPGPPKFKPVPPPLVLHGNANLRQMDDRKPACPNSPGPPKFKPVPPPLSLKTNTMSSAERNEEASTYLNSPGPPRFKPEPPPLHLKNDTKDRPSWPDQPHFKPLPPLPVSATISTSLDDDNKIRETLGQDIPVKNNEVPGLQIVTKRQMKPLPPVPTGFALKTENNTDASKLSLSRQDAQDEYDTEADIKLGTSQYQSEFSQTDYKDENANFQIGEPLIAQHLSDPLKTSNSDDLESSDFSSEWDETCSSTQEDHGLPMHGIKVARSASFSAGDHHVEQEKFLDNPKTPASVSFKRPPPPMRRRSSSLPQLFLDSDPSKARSDARNYWHTGNLQELINSRNQEPDVDEGIIEVQLLKEQQSIGLMVVGGLDTHLGMLYIKDITPNSPAANCNRLRIGDQLLQVNDNCLVGVTHGEALNILKNTPPLVKLTLARKQNGDSNVLELEAERRRISDFEEPIVNQARQSSTVSKTSQELSFSPPPERGQRPKSVISMSSFGSPLSDDLSPTASLYGSFDEPEEYVPAYLERESPTLNLRQDDVPVTVIDGIPGEDSDATEEEEPKSVSKSVSWAVSDAQSEVFTVEILKNGRVGLGMSVSGGVDTPYDDIMVRQILSNSVTAQNGLIKKGDILLSVNGKSFKGLTNTEALTLLKNTTDRVTLVVCRPVGSKHHGRLAANGEIFSDSDAWPTKEEMTKKKNLANTTNSTLPTLEKIPLDLTKQNGESSTYDRLKKRLFSNGGSKSLKERLQKAPQGPYVTEITLEKGASGLGFSLGGGQDSLYGDAPIHVRYVFKDSVAGRSGKLKPGDEILEVNGQRVAYMTSVDALELIRRLPYGPVVMKIRRK</sequence>
<feature type="domain" description="PDZ" evidence="2">
    <location>
        <begin position="876"/>
        <end position="968"/>
    </location>
</feature>
<dbReference type="PROSITE" id="PS50106">
    <property type="entry name" value="PDZ"/>
    <property type="match status" value="10"/>
</dbReference>
<feature type="region of interest" description="Disordered" evidence="1">
    <location>
        <begin position="3337"/>
        <end position="3380"/>
    </location>
</feature>
<feature type="region of interest" description="Disordered" evidence="1">
    <location>
        <begin position="1893"/>
        <end position="2256"/>
    </location>
</feature>
<feature type="compositionally biased region" description="Pro residues" evidence="1">
    <location>
        <begin position="2953"/>
        <end position="2965"/>
    </location>
</feature>
<feature type="region of interest" description="Disordered" evidence="1">
    <location>
        <begin position="1543"/>
        <end position="1568"/>
    </location>
</feature>
<feature type="domain" description="PDZ" evidence="2">
    <location>
        <begin position="3638"/>
        <end position="3710"/>
    </location>
</feature>
<name>A0ABN8N7P5_9CNID</name>
<feature type="compositionally biased region" description="Pro residues" evidence="1">
    <location>
        <begin position="2881"/>
        <end position="2896"/>
    </location>
</feature>
<feature type="compositionally biased region" description="Acidic residues" evidence="1">
    <location>
        <begin position="3430"/>
        <end position="3441"/>
    </location>
</feature>
<feature type="compositionally biased region" description="Polar residues" evidence="1">
    <location>
        <begin position="2764"/>
        <end position="2774"/>
    </location>
</feature>
<dbReference type="EMBL" id="CALNXK010000010">
    <property type="protein sequence ID" value="CAH3042912.1"/>
    <property type="molecule type" value="Genomic_DNA"/>
</dbReference>
<dbReference type="InterPro" id="IPR051342">
    <property type="entry name" value="PDZ_scaffold"/>
</dbReference>
<feature type="domain" description="PDZ" evidence="2">
    <location>
        <begin position="167"/>
        <end position="252"/>
    </location>
</feature>
<feature type="region of interest" description="Disordered" evidence="1">
    <location>
        <begin position="1"/>
        <end position="24"/>
    </location>
</feature>
<evidence type="ECO:0000313" key="4">
    <source>
        <dbReference type="Proteomes" id="UP001159405"/>
    </source>
</evidence>
<feature type="region of interest" description="Disordered" evidence="1">
    <location>
        <begin position="2289"/>
        <end position="2707"/>
    </location>
</feature>
<evidence type="ECO:0000259" key="2">
    <source>
        <dbReference type="PROSITE" id="PS50106"/>
    </source>
</evidence>
<feature type="compositionally biased region" description="Low complexity" evidence="1">
    <location>
        <begin position="638"/>
        <end position="651"/>
    </location>
</feature>
<feature type="compositionally biased region" description="Low complexity" evidence="1">
    <location>
        <begin position="2316"/>
        <end position="2333"/>
    </location>
</feature>
<feature type="compositionally biased region" description="Polar residues" evidence="1">
    <location>
        <begin position="1247"/>
        <end position="1268"/>
    </location>
</feature>
<feature type="domain" description="PDZ" evidence="2">
    <location>
        <begin position="3234"/>
        <end position="3317"/>
    </location>
</feature>
<feature type="compositionally biased region" description="Basic and acidic residues" evidence="1">
    <location>
        <begin position="1337"/>
        <end position="1348"/>
    </location>
</feature>
<feature type="region of interest" description="Disordered" evidence="1">
    <location>
        <begin position="1329"/>
        <end position="1356"/>
    </location>
</feature>
<keyword evidence="4" id="KW-1185">Reference proteome</keyword>
<evidence type="ECO:0000313" key="3">
    <source>
        <dbReference type="EMBL" id="CAH3042912.1"/>
    </source>
</evidence>
<feature type="region of interest" description="Disordered" evidence="1">
    <location>
        <begin position="962"/>
        <end position="1133"/>
    </location>
</feature>
<feature type="compositionally biased region" description="Basic and acidic residues" evidence="1">
    <location>
        <begin position="2677"/>
        <end position="2689"/>
    </location>
</feature>
<dbReference type="Proteomes" id="UP001159405">
    <property type="component" value="Unassembled WGS sequence"/>
</dbReference>
<feature type="compositionally biased region" description="Basic and acidic residues" evidence="1">
    <location>
        <begin position="1046"/>
        <end position="1056"/>
    </location>
</feature>
<feature type="domain" description="PDZ" evidence="2">
    <location>
        <begin position="688"/>
        <end position="762"/>
    </location>
</feature>
<feature type="compositionally biased region" description="Acidic residues" evidence="1">
    <location>
        <begin position="3115"/>
        <end position="3128"/>
    </location>
</feature>
<feature type="region of interest" description="Disordered" evidence="1">
    <location>
        <begin position="506"/>
        <end position="535"/>
    </location>
</feature>
<feature type="compositionally biased region" description="Basic and acidic residues" evidence="1">
    <location>
        <begin position="2698"/>
        <end position="2707"/>
    </location>
</feature>
<feature type="compositionally biased region" description="Basic and acidic residues" evidence="1">
    <location>
        <begin position="2101"/>
        <end position="2111"/>
    </location>
</feature>
<organism evidence="3 4">
    <name type="scientific">Porites lobata</name>
    <dbReference type="NCBI Taxonomy" id="104759"/>
    <lineage>
        <taxon>Eukaryota</taxon>
        <taxon>Metazoa</taxon>
        <taxon>Cnidaria</taxon>
        <taxon>Anthozoa</taxon>
        <taxon>Hexacorallia</taxon>
        <taxon>Scleractinia</taxon>
        <taxon>Fungiina</taxon>
        <taxon>Poritidae</taxon>
        <taxon>Porites</taxon>
    </lineage>
</organism>
<feature type="compositionally biased region" description="Polar residues" evidence="1">
    <location>
        <begin position="1"/>
        <end position="21"/>
    </location>
</feature>
<feature type="compositionally biased region" description="Low complexity" evidence="1">
    <location>
        <begin position="419"/>
        <end position="438"/>
    </location>
</feature>
<evidence type="ECO:0000256" key="1">
    <source>
        <dbReference type="SAM" id="MobiDB-lite"/>
    </source>
</evidence>
<feature type="compositionally biased region" description="Low complexity" evidence="1">
    <location>
        <begin position="385"/>
        <end position="398"/>
    </location>
</feature>
<feature type="compositionally biased region" description="Basic and acidic residues" evidence="1">
    <location>
        <begin position="2145"/>
        <end position="2158"/>
    </location>
</feature>
<feature type="compositionally biased region" description="Basic residues" evidence="1">
    <location>
        <begin position="2538"/>
        <end position="2551"/>
    </location>
</feature>
<feature type="compositionally biased region" description="Basic and acidic residues" evidence="1">
    <location>
        <begin position="2589"/>
        <end position="2608"/>
    </location>
</feature>
<feature type="region of interest" description="Disordered" evidence="1">
    <location>
        <begin position="2762"/>
        <end position="2799"/>
    </location>
</feature>
<dbReference type="Pfam" id="PF00595">
    <property type="entry name" value="PDZ"/>
    <property type="match status" value="10"/>
</dbReference>
<feature type="compositionally biased region" description="Basic residues" evidence="1">
    <location>
        <begin position="2128"/>
        <end position="2144"/>
    </location>
</feature>
<protein>
    <recommendedName>
        <fullName evidence="2">PDZ domain-containing protein</fullName>
    </recommendedName>
</protein>
<feature type="compositionally biased region" description="Polar residues" evidence="1">
    <location>
        <begin position="814"/>
        <end position="832"/>
    </location>
</feature>
<feature type="compositionally biased region" description="Basic and acidic residues" evidence="1">
    <location>
        <begin position="3156"/>
        <end position="3166"/>
    </location>
</feature>
<feature type="domain" description="PDZ" evidence="2">
    <location>
        <begin position="41"/>
        <end position="132"/>
    </location>
</feature>
<accession>A0ABN8N7P5</accession>
<feature type="compositionally biased region" description="Polar residues" evidence="1">
    <location>
        <begin position="3045"/>
        <end position="3059"/>
    </location>
</feature>
<feature type="domain" description="PDZ" evidence="2">
    <location>
        <begin position="3462"/>
        <end position="3546"/>
    </location>
</feature>
<dbReference type="CDD" id="cd00136">
    <property type="entry name" value="PDZ_canonical"/>
    <property type="match status" value="4"/>
</dbReference>
<feature type="compositionally biased region" description="Polar residues" evidence="1">
    <location>
        <begin position="1924"/>
        <end position="1934"/>
    </location>
</feature>
<proteinExistence type="predicted"/>
<feature type="compositionally biased region" description="Polar residues" evidence="1">
    <location>
        <begin position="2932"/>
        <end position="2951"/>
    </location>
</feature>
<dbReference type="SUPFAM" id="SSF50156">
    <property type="entry name" value="PDZ domain-like"/>
    <property type="match status" value="10"/>
</dbReference>
<feature type="compositionally biased region" description="Polar residues" evidence="1">
    <location>
        <begin position="1031"/>
        <end position="1041"/>
    </location>
</feature>
<feature type="compositionally biased region" description="Pro residues" evidence="1">
    <location>
        <begin position="989"/>
        <end position="1001"/>
    </location>
</feature>
<feature type="compositionally biased region" description="Basic and acidic residues" evidence="1">
    <location>
        <begin position="1552"/>
        <end position="1566"/>
    </location>
</feature>
<feature type="compositionally biased region" description="Basic and acidic residues" evidence="1">
    <location>
        <begin position="2367"/>
        <end position="2378"/>
    </location>
</feature>
<feature type="compositionally biased region" description="Basic and acidic residues" evidence="1">
    <location>
        <begin position="1082"/>
        <end position="1113"/>
    </location>
</feature>
<feature type="compositionally biased region" description="Polar residues" evidence="1">
    <location>
        <begin position="1115"/>
        <end position="1128"/>
    </location>
</feature>
<feature type="compositionally biased region" description="Low complexity" evidence="1">
    <location>
        <begin position="2423"/>
        <end position="2441"/>
    </location>
</feature>
<feature type="compositionally biased region" description="Basic and acidic residues" evidence="1">
    <location>
        <begin position="2967"/>
        <end position="2976"/>
    </location>
</feature>
<feature type="compositionally biased region" description="Basic and acidic residues" evidence="1">
    <location>
        <begin position="2784"/>
        <end position="2799"/>
    </location>
</feature>
<feature type="compositionally biased region" description="Basic and acidic residues" evidence="1">
    <location>
        <begin position="2655"/>
        <end position="2666"/>
    </location>
</feature>
<dbReference type="InterPro" id="IPR036034">
    <property type="entry name" value="PDZ_sf"/>
</dbReference>
<feature type="region of interest" description="Disordered" evidence="1">
    <location>
        <begin position="253"/>
        <end position="343"/>
    </location>
</feature>
<reference evidence="3 4" key="1">
    <citation type="submission" date="2022-05" db="EMBL/GenBank/DDBJ databases">
        <authorList>
            <consortium name="Genoscope - CEA"/>
            <person name="William W."/>
        </authorList>
    </citation>
    <scope>NUCLEOTIDE SEQUENCE [LARGE SCALE GENOMIC DNA]</scope>
</reference>
<feature type="compositionally biased region" description="Pro residues" evidence="1">
    <location>
        <begin position="2915"/>
        <end position="2930"/>
    </location>
</feature>
<feature type="compositionally biased region" description="Acidic residues" evidence="1">
    <location>
        <begin position="2066"/>
        <end position="2076"/>
    </location>
</feature>
<feature type="compositionally biased region" description="Basic and acidic residues" evidence="1">
    <location>
        <begin position="2564"/>
        <end position="2575"/>
    </location>
</feature>
<feature type="region of interest" description="Disordered" evidence="1">
    <location>
        <begin position="355"/>
        <end position="479"/>
    </location>
</feature>
<feature type="compositionally biased region" description="Pro residues" evidence="1">
    <location>
        <begin position="1391"/>
        <end position="1403"/>
    </location>
</feature>
<feature type="compositionally biased region" description="Polar residues" evidence="1">
    <location>
        <begin position="2344"/>
        <end position="2360"/>
    </location>
</feature>
<gene>
    <name evidence="3" type="ORF">PLOB_00000715</name>
</gene>
<feature type="compositionally biased region" description="Polar residues" evidence="1">
    <location>
        <begin position="264"/>
        <end position="299"/>
    </location>
</feature>
<feature type="region of interest" description="Disordered" evidence="1">
    <location>
        <begin position="803"/>
        <end position="839"/>
    </location>
</feature>
<dbReference type="SMART" id="SM00228">
    <property type="entry name" value="PDZ"/>
    <property type="match status" value="10"/>
</dbReference>
<feature type="region of interest" description="Disordered" evidence="1">
    <location>
        <begin position="3156"/>
        <end position="3201"/>
    </location>
</feature>
<feature type="domain" description="PDZ" evidence="2">
    <location>
        <begin position="1600"/>
        <end position="1680"/>
    </location>
</feature>
<dbReference type="PANTHER" id="PTHR19964:SF97">
    <property type="entry name" value="PDZ DOMAIN-CONTAINING PROTEIN"/>
    <property type="match status" value="1"/>
</dbReference>
<feature type="compositionally biased region" description="Polar residues" evidence="1">
    <location>
        <begin position="322"/>
        <end position="335"/>
    </location>
</feature>
<feature type="domain" description="PDZ" evidence="2">
    <location>
        <begin position="1155"/>
        <end position="1239"/>
    </location>
</feature>
<dbReference type="PANTHER" id="PTHR19964">
    <property type="entry name" value="MULTIPLE PDZ DOMAIN PROTEIN"/>
    <property type="match status" value="1"/>
</dbReference>
<feature type="region of interest" description="Disordered" evidence="1">
    <location>
        <begin position="1385"/>
        <end position="1406"/>
    </location>
</feature>
<feature type="region of interest" description="Disordered" evidence="1">
    <location>
        <begin position="3041"/>
        <end position="3062"/>
    </location>
</feature>